<gene>
    <name evidence="3" type="ORF">G7K_4901-t1</name>
</gene>
<dbReference type="PROSITE" id="PS00455">
    <property type="entry name" value="AMP_BINDING"/>
    <property type="match status" value="1"/>
</dbReference>
<organism evidence="3 4">
    <name type="scientific">Saitoella complicata (strain BCRC 22490 / CBS 7301 / JCM 7358 / NBRC 10748 / NRRL Y-17804)</name>
    <dbReference type="NCBI Taxonomy" id="698492"/>
    <lineage>
        <taxon>Eukaryota</taxon>
        <taxon>Fungi</taxon>
        <taxon>Dikarya</taxon>
        <taxon>Ascomycota</taxon>
        <taxon>Taphrinomycotina</taxon>
        <taxon>Taphrinomycotina incertae sedis</taxon>
        <taxon>Saitoella</taxon>
    </lineage>
</organism>
<dbReference type="CDD" id="cd05941">
    <property type="entry name" value="MCS"/>
    <property type="match status" value="1"/>
</dbReference>
<evidence type="ECO:0000313" key="4">
    <source>
        <dbReference type="Proteomes" id="UP000033140"/>
    </source>
</evidence>
<dbReference type="InterPro" id="IPR045851">
    <property type="entry name" value="AMP-bd_C_sf"/>
</dbReference>
<dbReference type="AlphaFoldDB" id="A0A0E9NMY1"/>
<evidence type="ECO:0008006" key="5">
    <source>
        <dbReference type="Google" id="ProtNLM"/>
    </source>
</evidence>
<dbReference type="GO" id="GO:0031956">
    <property type="term" value="F:medium-chain fatty acid-CoA ligase activity"/>
    <property type="evidence" value="ECO:0007669"/>
    <property type="project" value="TreeGrafter"/>
</dbReference>
<keyword evidence="4" id="KW-1185">Reference proteome</keyword>
<dbReference type="InterPro" id="IPR042099">
    <property type="entry name" value="ANL_N_sf"/>
</dbReference>
<evidence type="ECO:0000259" key="1">
    <source>
        <dbReference type="Pfam" id="PF00501"/>
    </source>
</evidence>
<dbReference type="InterPro" id="IPR000873">
    <property type="entry name" value="AMP-dep_synth/lig_dom"/>
</dbReference>
<accession>A0A0E9NMY1</accession>
<name>A0A0E9NMY1_SAICN</name>
<dbReference type="InterPro" id="IPR025110">
    <property type="entry name" value="AMP-bd_C"/>
</dbReference>
<evidence type="ECO:0000313" key="3">
    <source>
        <dbReference type="EMBL" id="GAO50780.1"/>
    </source>
</evidence>
<dbReference type="GO" id="GO:0006631">
    <property type="term" value="P:fatty acid metabolic process"/>
    <property type="evidence" value="ECO:0007669"/>
    <property type="project" value="TreeGrafter"/>
</dbReference>
<dbReference type="STRING" id="698492.A0A0E9NMY1"/>
<dbReference type="Pfam" id="PF13193">
    <property type="entry name" value="AMP-binding_C"/>
    <property type="match status" value="1"/>
</dbReference>
<dbReference type="Proteomes" id="UP000033140">
    <property type="component" value="Unassembled WGS sequence"/>
</dbReference>
<reference evidence="3 4" key="1">
    <citation type="journal article" date="2011" name="J. Gen. Appl. Microbiol.">
        <title>Draft genome sequencing of the enigmatic yeast Saitoella complicata.</title>
        <authorList>
            <person name="Nishida H."/>
            <person name="Hamamoto M."/>
            <person name="Sugiyama J."/>
        </authorList>
    </citation>
    <scope>NUCLEOTIDE SEQUENCE [LARGE SCALE GENOMIC DNA]</scope>
    <source>
        <strain evidence="3 4">NRRL Y-17804</strain>
    </source>
</reference>
<dbReference type="Gene3D" id="3.30.300.30">
    <property type="match status" value="1"/>
</dbReference>
<dbReference type="PANTHER" id="PTHR43201">
    <property type="entry name" value="ACYL-COA SYNTHETASE"/>
    <property type="match status" value="1"/>
</dbReference>
<sequence>MAASTDMPLLTLPSLPLFHRAASHSPTSAAIAHRDGTTFTYSNLLSSVASFRRQLISSLSSLSGSFDHGDEEPRIAYLCESAYVYVVVQWAIWSVGGIAVPLCTAHPVKEMRYTLRDSAAGLVVASPLFESKIREVLDDEEFKDRALLITPTFTPTSSVSAVTIEEDERIDENQRAMIIYTSGTTGSPKGGVSTHATIQSQITSLVHAWSYTPSDRILHVLPLHHIHGVVNALGCVLWAGGCVEFGAPSPESLWLRWSDQSKPKLTLFMAVPTIYTRLITHAHQAHPDLDTKAACASFRLMISGSAALPTPTKKAWYELSGGKILLERYGMTEIGMALSCLATEDAGGREDGSVGWALPGVEVRLVRKDGAGDGEEFVVRDDEYEVQGEIQIRGPNVFKEYFRRASATRKEFTTDNFFRTGDIALRRLIPSLPERGGAYFIQGRESVDIIKSGGYKISALEVEREILQAELPVGVREVAVVGIPDAEWGQRVAALLILPPSSPTITIKQLRDVLRKELAPYKLPTVLKVRSTDESGEGGIKRNQMGKVNKKEVLREEFLGEGGEGLREGVEVYGNAGDGVLPSLSPHILQKAVRDGGVWVMVLRQMVCGFGRHSFLFGDFVVKVLRLGRVDRGERVATRGSNRIPDIMATEWLLRLAWKLVMLVAAAGDLGPSRMLQFLWLRLCSMHCRVLKSGKKNKYELVPFASRPAVLVSPPANEDVAAERGILSPPASMKMNKRCRIATAWREYGDEIKKTKVEVRVGAFHAYVRRYGRRTEGDVRELTKGKKSKIMEWIGDVWES</sequence>
<dbReference type="EMBL" id="BACD03000037">
    <property type="protein sequence ID" value="GAO50780.1"/>
    <property type="molecule type" value="Genomic_DNA"/>
</dbReference>
<proteinExistence type="predicted"/>
<feature type="domain" description="AMP-dependent synthetase/ligase" evidence="1">
    <location>
        <begin position="18"/>
        <end position="402"/>
    </location>
</feature>
<feature type="domain" description="AMP-binding enzyme C-terminal" evidence="2">
    <location>
        <begin position="474"/>
        <end position="528"/>
    </location>
</feature>
<protein>
    <recommendedName>
        <fullName evidence="5">AMP-dependent synthetase/ligase domain-containing protein</fullName>
    </recommendedName>
</protein>
<evidence type="ECO:0000259" key="2">
    <source>
        <dbReference type="Pfam" id="PF13193"/>
    </source>
</evidence>
<dbReference type="PANTHER" id="PTHR43201:SF28">
    <property type="entry name" value="ENZYME, PUTATIVE (AFU_ORTHOLOGUE AFUA_7G01530)-RELATED"/>
    <property type="match status" value="1"/>
</dbReference>
<dbReference type="Pfam" id="PF00501">
    <property type="entry name" value="AMP-binding"/>
    <property type="match status" value="1"/>
</dbReference>
<dbReference type="SUPFAM" id="SSF56801">
    <property type="entry name" value="Acetyl-CoA synthetase-like"/>
    <property type="match status" value="1"/>
</dbReference>
<reference evidence="3 4" key="2">
    <citation type="journal article" date="2014" name="J. Gen. Appl. Microbiol.">
        <title>The early diverging ascomycetous budding yeast Saitoella complicata has three histone deacetylases belonging to the Clr6, Hos2, and Rpd3 lineages.</title>
        <authorList>
            <person name="Nishida H."/>
            <person name="Matsumoto T."/>
            <person name="Kondo S."/>
            <person name="Hamamoto M."/>
            <person name="Yoshikawa H."/>
        </authorList>
    </citation>
    <scope>NUCLEOTIDE SEQUENCE [LARGE SCALE GENOMIC DNA]</scope>
    <source>
        <strain evidence="3 4">NRRL Y-17804</strain>
    </source>
</reference>
<dbReference type="Gene3D" id="3.40.50.12780">
    <property type="entry name" value="N-terminal domain of ligase-like"/>
    <property type="match status" value="1"/>
</dbReference>
<dbReference type="OMA" id="DIMATEW"/>
<dbReference type="InterPro" id="IPR020845">
    <property type="entry name" value="AMP-binding_CS"/>
</dbReference>
<comment type="caution">
    <text evidence="3">The sequence shown here is derived from an EMBL/GenBank/DDBJ whole genome shotgun (WGS) entry which is preliminary data.</text>
</comment>
<reference evidence="3 4" key="3">
    <citation type="journal article" date="2015" name="Genome Announc.">
        <title>Draft Genome Sequence of the Archiascomycetous Yeast Saitoella complicata.</title>
        <authorList>
            <person name="Yamauchi K."/>
            <person name="Kondo S."/>
            <person name="Hamamoto M."/>
            <person name="Takahashi Y."/>
            <person name="Ogura Y."/>
            <person name="Hayashi T."/>
            <person name="Nishida H."/>
        </authorList>
    </citation>
    <scope>NUCLEOTIDE SEQUENCE [LARGE SCALE GENOMIC DNA]</scope>
    <source>
        <strain evidence="3 4">NRRL Y-17804</strain>
    </source>
</reference>